<keyword evidence="4" id="KW-0206">Cytoskeleton</keyword>
<evidence type="ECO:0000256" key="1">
    <source>
        <dbReference type="ARBA" id="ARBA00004245"/>
    </source>
</evidence>
<dbReference type="InterPro" id="IPR027329">
    <property type="entry name" value="TPX2_C"/>
</dbReference>
<feature type="region of interest" description="Disordered" evidence="5">
    <location>
        <begin position="847"/>
        <end position="892"/>
    </location>
</feature>
<dbReference type="Proteomes" id="UP000019132">
    <property type="component" value="Unassembled WGS sequence"/>
</dbReference>
<evidence type="ECO:0000256" key="4">
    <source>
        <dbReference type="ARBA" id="ARBA00023212"/>
    </source>
</evidence>
<dbReference type="GO" id="GO:0005874">
    <property type="term" value="C:microtubule"/>
    <property type="evidence" value="ECO:0007669"/>
    <property type="project" value="InterPro"/>
</dbReference>
<comment type="subcellular location">
    <subcellularLocation>
        <location evidence="1">Cytoplasm</location>
        <location evidence="1">Cytoskeleton</location>
    </subcellularLocation>
</comment>
<evidence type="ECO:0000256" key="5">
    <source>
        <dbReference type="SAM" id="MobiDB-lite"/>
    </source>
</evidence>
<feature type="compositionally biased region" description="Polar residues" evidence="5">
    <location>
        <begin position="606"/>
        <end position="617"/>
    </location>
</feature>
<dbReference type="EnsemblProtists" id="PYU1_T011143">
    <property type="protein sequence ID" value="PYU1_T011143"/>
    <property type="gene ID" value="PYU1_G011119"/>
</dbReference>
<evidence type="ECO:0000313" key="8">
    <source>
        <dbReference type="Proteomes" id="UP000019132"/>
    </source>
</evidence>
<keyword evidence="8" id="KW-1185">Reference proteome</keyword>
<protein>
    <recommendedName>
        <fullName evidence="6">TPX2 C-terminal domain-containing protein</fullName>
    </recommendedName>
</protein>
<dbReference type="OMA" id="GRHTVSC"/>
<feature type="compositionally biased region" description="Basic and acidic residues" evidence="5">
    <location>
        <begin position="634"/>
        <end position="653"/>
    </location>
</feature>
<dbReference type="Pfam" id="PF06886">
    <property type="entry name" value="TPX2"/>
    <property type="match status" value="1"/>
</dbReference>
<dbReference type="EMBL" id="GL376606">
    <property type="status" value="NOT_ANNOTATED_CDS"/>
    <property type="molecule type" value="Genomic_DNA"/>
</dbReference>
<feature type="compositionally biased region" description="Polar residues" evidence="5">
    <location>
        <begin position="771"/>
        <end position="780"/>
    </location>
</feature>
<accession>K3X1P4</accession>
<dbReference type="eggNOG" id="ENOG502RWJU">
    <property type="taxonomic scope" value="Eukaryota"/>
</dbReference>
<dbReference type="GO" id="GO:0005819">
    <property type="term" value="C:spindle"/>
    <property type="evidence" value="ECO:0007669"/>
    <property type="project" value="InterPro"/>
</dbReference>
<dbReference type="STRING" id="431595.K3X1P4"/>
<feature type="region of interest" description="Disordered" evidence="5">
    <location>
        <begin position="20"/>
        <end position="51"/>
    </location>
</feature>
<feature type="compositionally biased region" description="Basic and acidic residues" evidence="5">
    <location>
        <begin position="562"/>
        <end position="576"/>
    </location>
</feature>
<dbReference type="InParanoid" id="K3X1P4"/>
<feature type="compositionally biased region" description="Acidic residues" evidence="5">
    <location>
        <begin position="205"/>
        <end position="219"/>
    </location>
</feature>
<dbReference type="HOGENOM" id="CLU_359222_0_0_1"/>
<reference evidence="8" key="2">
    <citation type="submission" date="2010-04" db="EMBL/GenBank/DDBJ databases">
        <authorList>
            <person name="Buell R."/>
            <person name="Hamilton J."/>
            <person name="Hostetler J."/>
        </authorList>
    </citation>
    <scope>NUCLEOTIDE SEQUENCE [LARGE SCALE GENOMIC DNA]</scope>
    <source>
        <strain evidence="8">DAOM:BR144</strain>
    </source>
</reference>
<evidence type="ECO:0000259" key="6">
    <source>
        <dbReference type="Pfam" id="PF06886"/>
    </source>
</evidence>
<evidence type="ECO:0000256" key="3">
    <source>
        <dbReference type="ARBA" id="ARBA00022490"/>
    </source>
</evidence>
<comment type="similarity">
    <text evidence="2">Belongs to the TPX2 family.</text>
</comment>
<keyword evidence="3" id="KW-0963">Cytoplasm</keyword>
<reference evidence="8" key="1">
    <citation type="journal article" date="2010" name="Genome Biol.">
        <title>Genome sequence of the necrotrophic plant pathogen Pythium ultimum reveals original pathogenicity mechanisms and effector repertoire.</title>
        <authorList>
            <person name="Levesque C.A."/>
            <person name="Brouwer H."/>
            <person name="Cano L."/>
            <person name="Hamilton J.P."/>
            <person name="Holt C."/>
            <person name="Huitema E."/>
            <person name="Raffaele S."/>
            <person name="Robideau G.P."/>
            <person name="Thines M."/>
            <person name="Win J."/>
            <person name="Zerillo M.M."/>
            <person name="Beakes G.W."/>
            <person name="Boore J.L."/>
            <person name="Busam D."/>
            <person name="Dumas B."/>
            <person name="Ferriera S."/>
            <person name="Fuerstenberg S.I."/>
            <person name="Gachon C.M."/>
            <person name="Gaulin E."/>
            <person name="Govers F."/>
            <person name="Grenville-Briggs L."/>
            <person name="Horner N."/>
            <person name="Hostetler J."/>
            <person name="Jiang R.H."/>
            <person name="Johnson J."/>
            <person name="Krajaejun T."/>
            <person name="Lin H."/>
            <person name="Meijer H.J."/>
            <person name="Moore B."/>
            <person name="Morris P."/>
            <person name="Phuntmart V."/>
            <person name="Puiu D."/>
            <person name="Shetty J."/>
            <person name="Stajich J.E."/>
            <person name="Tripathy S."/>
            <person name="Wawra S."/>
            <person name="van West P."/>
            <person name="Whitty B.R."/>
            <person name="Coutinho P.M."/>
            <person name="Henrissat B."/>
            <person name="Martin F."/>
            <person name="Thomas P.D."/>
            <person name="Tyler B.M."/>
            <person name="De Vries R.P."/>
            <person name="Kamoun S."/>
            <person name="Yandell M."/>
            <person name="Tisserat N."/>
            <person name="Buell C.R."/>
        </authorList>
    </citation>
    <scope>NUCLEOTIDE SEQUENCE</scope>
    <source>
        <strain evidence="8">DAOM:BR144</strain>
    </source>
</reference>
<feature type="compositionally biased region" description="Polar residues" evidence="5">
    <location>
        <begin position="102"/>
        <end position="112"/>
    </location>
</feature>
<dbReference type="GO" id="GO:0060236">
    <property type="term" value="P:regulation of mitotic spindle organization"/>
    <property type="evidence" value="ECO:0007669"/>
    <property type="project" value="InterPro"/>
</dbReference>
<feature type="region of interest" description="Disordered" evidence="5">
    <location>
        <begin position="193"/>
        <end position="252"/>
    </location>
</feature>
<evidence type="ECO:0000313" key="7">
    <source>
        <dbReference type="EnsemblProtists" id="PYU1_T011143"/>
    </source>
</evidence>
<dbReference type="VEuPathDB" id="FungiDB:PYU1_G011119"/>
<feature type="region of interest" description="Disordered" evidence="5">
    <location>
        <begin position="289"/>
        <end position="318"/>
    </location>
</feature>
<feature type="compositionally biased region" description="Low complexity" evidence="5">
    <location>
        <begin position="143"/>
        <end position="153"/>
    </location>
</feature>
<proteinExistence type="inferred from homology"/>
<feature type="region of interest" description="Disordered" evidence="5">
    <location>
        <begin position="484"/>
        <end position="673"/>
    </location>
</feature>
<feature type="domain" description="TPX2 C-terminal" evidence="6">
    <location>
        <begin position="798"/>
        <end position="872"/>
    </location>
</feature>
<feature type="compositionally biased region" description="Low complexity" evidence="5">
    <location>
        <begin position="540"/>
        <end position="551"/>
    </location>
</feature>
<feature type="compositionally biased region" description="Basic and acidic residues" evidence="5">
    <location>
        <begin position="801"/>
        <end position="834"/>
    </location>
</feature>
<organism evidence="7 8">
    <name type="scientific">Globisporangium ultimum (strain ATCC 200006 / CBS 805.95 / DAOM BR144)</name>
    <name type="common">Pythium ultimum</name>
    <dbReference type="NCBI Taxonomy" id="431595"/>
    <lineage>
        <taxon>Eukaryota</taxon>
        <taxon>Sar</taxon>
        <taxon>Stramenopiles</taxon>
        <taxon>Oomycota</taxon>
        <taxon>Peronosporomycetes</taxon>
        <taxon>Pythiales</taxon>
        <taxon>Pythiaceae</taxon>
        <taxon>Globisporangium</taxon>
    </lineage>
</organism>
<feature type="region of interest" description="Disordered" evidence="5">
    <location>
        <begin position="98"/>
        <end position="119"/>
    </location>
</feature>
<dbReference type="PANTHER" id="PTHR14326">
    <property type="entry name" value="TARGETING PROTEIN FOR XKLP2"/>
    <property type="match status" value="1"/>
</dbReference>
<dbReference type="InterPro" id="IPR009675">
    <property type="entry name" value="TPX2_fam"/>
</dbReference>
<sequence>MEIHDNNMSSSSSHAAYDAKKVFASSSGATPPSPRTDSESNQHEEDDDDVFRFDAPAYYDLKNPAFEAQYVNNADGYFTNDYTPGKYIAADTVETAVGSNGGQTTPRLASSIPQPPVLSTPLKQRAQLGGDENALRTPAFDRFQQQQQDAQTRSLRSSQHDDQQPASMMNEYHQAHHDTEMAEEQRQLELRMSQYREPPKIDADVVADEDERMSDADSEDTLRLDTSEDMNIEELSSDPAEHVKKAPSRSQSRLYEDKLETFDEVFAQYASSSQSSTHSMAHLLQEPSTYHFSPHSSRHSSQHEDAHGLPPAPRLPSATSRLMQPTQAFLRRIHTEHAIREQSYMEGAPLEDKPFRLTQPRAPRLLTSMKAEQANRDPKDPSRMSYTSRELLKIQEERLRVQMETMKIREFHEKTKAQRPPANVHQRSTKQLTIPVSPYLEVGHRTRRFHQSDSGASDDGHGGERPHQVIRPETLLTRDFSLPVSNQHHHHHDPHEPTQKPLSPHLQTAERASRRTIHHEELPPQKPSAPNYSRMKVGGLTQPLTPQLQTTRRAQASQAYRRPIERTNQDEIELSKKFHAQSVPRSVLESRKPPSPMKAAKPPLTNPVSPKLSTSSRSAHRQSAAEKAAAAIADLEKRRKEREQQRLKAKETAQRQPPPASRRPTVPETPELKSIRLHRQYQENLRRRIEAEEEEMKRQREFKANPIRIASTPQPFQGSKKPLTEVVPFSLPGEQYHERARERIEAKRREEEQRQQVSVQFKAMPMPAIHDSSNQENSAQGFHVRPSSKPLTRFAAPQLASDRRAAERAAFDAAERERRTREEEYKKQLEEETRRLQEEEIKRLRREKLQFHARPVPESRGFTLKPSDKPLTEPQSPALHYHPHRSGSNNSD</sequence>
<dbReference type="AlphaFoldDB" id="K3X1P4"/>
<feature type="region of interest" description="Disordered" evidence="5">
    <location>
        <begin position="769"/>
        <end position="834"/>
    </location>
</feature>
<name>K3X1P4_GLOUD</name>
<reference evidence="7" key="3">
    <citation type="submission" date="2015-02" db="UniProtKB">
        <authorList>
            <consortium name="EnsemblProtists"/>
        </authorList>
    </citation>
    <scope>IDENTIFICATION</scope>
    <source>
        <strain evidence="7">DAOM BR144</strain>
    </source>
</reference>
<feature type="compositionally biased region" description="Low complexity" evidence="5">
    <location>
        <begin position="621"/>
        <end position="633"/>
    </location>
</feature>
<feature type="compositionally biased region" description="Acidic residues" evidence="5">
    <location>
        <begin position="227"/>
        <end position="236"/>
    </location>
</feature>
<evidence type="ECO:0000256" key="2">
    <source>
        <dbReference type="ARBA" id="ARBA00005885"/>
    </source>
</evidence>
<dbReference type="PANTHER" id="PTHR14326:SF44">
    <property type="entry name" value="TARGETING PROTEIN FOR XKLP2"/>
    <property type="match status" value="1"/>
</dbReference>
<feature type="region of interest" description="Disordered" evidence="5">
    <location>
        <begin position="696"/>
        <end position="723"/>
    </location>
</feature>
<feature type="region of interest" description="Disordered" evidence="5">
    <location>
        <begin position="143"/>
        <end position="166"/>
    </location>
</feature>